<feature type="domain" description="N-acetyltransferase" evidence="3">
    <location>
        <begin position="1"/>
        <end position="148"/>
    </location>
</feature>
<dbReference type="Gene3D" id="3.40.630.30">
    <property type="match status" value="1"/>
</dbReference>
<proteinExistence type="predicted"/>
<keyword evidence="5" id="KW-1185">Reference proteome</keyword>
<dbReference type="Proteomes" id="UP001165586">
    <property type="component" value="Unassembled WGS sequence"/>
</dbReference>
<dbReference type="EMBL" id="JANLCJ010000001">
    <property type="protein sequence ID" value="MCS5732718.1"/>
    <property type="molecule type" value="Genomic_DNA"/>
</dbReference>
<accession>A0ABT2GXT4</accession>
<organism evidence="4 5">
    <name type="scientific">Herbiconiux daphne</name>
    <dbReference type="NCBI Taxonomy" id="2970914"/>
    <lineage>
        <taxon>Bacteria</taxon>
        <taxon>Bacillati</taxon>
        <taxon>Actinomycetota</taxon>
        <taxon>Actinomycetes</taxon>
        <taxon>Micrococcales</taxon>
        <taxon>Microbacteriaceae</taxon>
        <taxon>Herbiconiux</taxon>
    </lineage>
</organism>
<dbReference type="InterPro" id="IPR000182">
    <property type="entry name" value="GNAT_dom"/>
</dbReference>
<keyword evidence="1" id="KW-0808">Transferase</keyword>
<dbReference type="SUPFAM" id="SSF55729">
    <property type="entry name" value="Acyl-CoA N-acyltransferases (Nat)"/>
    <property type="match status" value="1"/>
</dbReference>
<keyword evidence="2" id="KW-0012">Acyltransferase</keyword>
<gene>
    <name evidence="4" type="ORF">N1032_03045</name>
</gene>
<protein>
    <submittedName>
        <fullName evidence="4">GNAT family N-acetyltransferase</fullName>
    </submittedName>
</protein>
<evidence type="ECO:0000256" key="2">
    <source>
        <dbReference type="ARBA" id="ARBA00023315"/>
    </source>
</evidence>
<dbReference type="Pfam" id="PF00583">
    <property type="entry name" value="Acetyltransf_1"/>
    <property type="match status" value="1"/>
</dbReference>
<evidence type="ECO:0000256" key="1">
    <source>
        <dbReference type="ARBA" id="ARBA00022679"/>
    </source>
</evidence>
<dbReference type="RefSeq" id="WP_259537359.1">
    <property type="nucleotide sequence ID" value="NZ_JANLCJ010000001.1"/>
</dbReference>
<dbReference type="InterPro" id="IPR050832">
    <property type="entry name" value="Bact_Acetyltransf"/>
</dbReference>
<sequence>MTVRPATLDDLPELAALFDAYRVFYGLAGDQPAAEAYLDERMRRADSIVLVAPAASGGLDGFTQLYPSFCSLELAPIFVLYDLFVRPEARGGGVARSLLEAARRLGVDAGAARLELSTARTNTTAQRLYESLGWQPDEEYLHYELPLR</sequence>
<dbReference type="PANTHER" id="PTHR43877">
    <property type="entry name" value="AMINOALKYLPHOSPHONATE N-ACETYLTRANSFERASE-RELATED-RELATED"/>
    <property type="match status" value="1"/>
</dbReference>
<dbReference type="PROSITE" id="PS51186">
    <property type="entry name" value="GNAT"/>
    <property type="match status" value="1"/>
</dbReference>
<evidence type="ECO:0000313" key="4">
    <source>
        <dbReference type="EMBL" id="MCS5732718.1"/>
    </source>
</evidence>
<evidence type="ECO:0000313" key="5">
    <source>
        <dbReference type="Proteomes" id="UP001165586"/>
    </source>
</evidence>
<dbReference type="PANTHER" id="PTHR43877:SF2">
    <property type="entry name" value="AMINOALKYLPHOSPHONATE N-ACETYLTRANSFERASE-RELATED"/>
    <property type="match status" value="1"/>
</dbReference>
<dbReference type="CDD" id="cd04301">
    <property type="entry name" value="NAT_SF"/>
    <property type="match status" value="1"/>
</dbReference>
<name>A0ABT2GXT4_9MICO</name>
<reference evidence="4" key="1">
    <citation type="submission" date="2022-08" db="EMBL/GenBank/DDBJ databases">
        <authorList>
            <person name="Deng Y."/>
            <person name="Han X.-F."/>
            <person name="Zhang Y.-Q."/>
        </authorList>
    </citation>
    <scope>NUCLEOTIDE SEQUENCE</scope>
    <source>
        <strain evidence="4">CPCC 203386</strain>
    </source>
</reference>
<evidence type="ECO:0000259" key="3">
    <source>
        <dbReference type="PROSITE" id="PS51186"/>
    </source>
</evidence>
<comment type="caution">
    <text evidence="4">The sequence shown here is derived from an EMBL/GenBank/DDBJ whole genome shotgun (WGS) entry which is preliminary data.</text>
</comment>
<dbReference type="InterPro" id="IPR016181">
    <property type="entry name" value="Acyl_CoA_acyltransferase"/>
</dbReference>